<evidence type="ECO:0008006" key="3">
    <source>
        <dbReference type="Google" id="ProtNLM"/>
    </source>
</evidence>
<reference evidence="1" key="1">
    <citation type="submission" date="2021-01" db="EMBL/GenBank/DDBJ databases">
        <title>Genomic Encyclopedia of Type Strains, Phase IV (KMG-IV): sequencing the most valuable type-strain genomes for metagenomic binning, comparative biology and taxonomic classification.</title>
        <authorList>
            <person name="Goeker M."/>
        </authorList>
    </citation>
    <scope>NUCLEOTIDE SEQUENCE</scope>
    <source>
        <strain evidence="1">DSM 25523</strain>
    </source>
</reference>
<organism evidence="1 2">
    <name type="scientific">Brevibacillus fulvus</name>
    <dbReference type="NCBI Taxonomy" id="1125967"/>
    <lineage>
        <taxon>Bacteria</taxon>
        <taxon>Bacillati</taxon>
        <taxon>Bacillota</taxon>
        <taxon>Bacilli</taxon>
        <taxon>Bacillales</taxon>
        <taxon>Paenibacillaceae</taxon>
        <taxon>Brevibacillus</taxon>
    </lineage>
</organism>
<dbReference type="Proteomes" id="UP000717624">
    <property type="component" value="Unassembled WGS sequence"/>
</dbReference>
<evidence type="ECO:0000313" key="2">
    <source>
        <dbReference type="Proteomes" id="UP000717624"/>
    </source>
</evidence>
<protein>
    <recommendedName>
        <fullName evidence="3">DUF2313 domain-containing protein</fullName>
    </recommendedName>
</protein>
<dbReference type="Pfam" id="PF10076">
    <property type="entry name" value="Phage_Mu_Gp48"/>
    <property type="match status" value="1"/>
</dbReference>
<name>A0A939BV77_9BACL</name>
<gene>
    <name evidence="1" type="ORF">JOD01_002811</name>
</gene>
<proteinExistence type="predicted"/>
<dbReference type="EMBL" id="JAFBEB010000010">
    <property type="protein sequence ID" value="MBM7591184.1"/>
    <property type="molecule type" value="Genomic_DNA"/>
</dbReference>
<keyword evidence="2" id="KW-1185">Reference proteome</keyword>
<dbReference type="RefSeq" id="WP_204518920.1">
    <property type="nucleotide sequence ID" value="NZ_BAABIN010000012.1"/>
</dbReference>
<accession>A0A939BV77</accession>
<evidence type="ECO:0000313" key="1">
    <source>
        <dbReference type="EMBL" id="MBM7591184.1"/>
    </source>
</evidence>
<sequence>MTKDERLASMVASVPEYYHESEIFLAIQDAWATDLQKVEDDQVSLVNQFYIQLVDWAIDLWENDYAVTPLATDDLETRRARVLAKIQGLGTFTKHAALGLANVYSRAKTAKYISIPGRYAFKTQHDIDDLVDLASLISSFEVMKPAHLRHIVGLLIRQAMAPGYKTRFHFTLTHKDQWMKPKTGLRLNVTGEAPHFSKYDAPFVNGVKNTPPTLYMNGAWDANGYYKMDGQNPDGMKLYTRQTETLTITKRSKATGEVLGRWVEVDRPK</sequence>
<comment type="caution">
    <text evidence="1">The sequence shown here is derived from an EMBL/GenBank/DDBJ whole genome shotgun (WGS) entry which is preliminary data.</text>
</comment>
<dbReference type="InterPro" id="IPR018755">
    <property type="entry name" value="Phage_Mu_Gp48"/>
</dbReference>
<dbReference type="AlphaFoldDB" id="A0A939BV77"/>